<sequence length="305" mass="36169">MLIIFCFVFIVSKKHDQFWNFLIEKAQPSLVQLKGSSIDRLLNVHGVDYQSEINWEMQIRGRIKKIKSNLHKRYIWRVMIFFVFASSYYLLIFGYLYPNCERNMISRPKLLSNFNIRRSLLSRLTVFARETALPYWKYHLPQSYPFENSFNLFLATWNELSIKTKEIRGNNFLGLMSKELKERMFEKGDSTSDQLHFGMSSAVFSIKNDIYNSLHWKNYAPSVMIPFLDEVTKIEDEIGLEYDLADRNSKSVINSQLNEIIYITVIYSLAVGFLFLFYYFIYLNKQIKQLESFETLQTILSMGSY</sequence>
<keyword evidence="3" id="KW-1185">Reference proteome</keyword>
<keyword evidence="1" id="KW-1133">Transmembrane helix</keyword>
<keyword evidence="1" id="KW-0472">Membrane</keyword>
<name>A0AAU9J0K3_9CILI</name>
<accession>A0AAU9J0K3</accession>
<protein>
    <submittedName>
        <fullName evidence="2">Uncharacterized protein</fullName>
    </submittedName>
</protein>
<reference evidence="2" key="1">
    <citation type="submission" date="2021-09" db="EMBL/GenBank/DDBJ databases">
        <authorList>
            <consortium name="AG Swart"/>
            <person name="Singh M."/>
            <person name="Singh A."/>
            <person name="Seah K."/>
            <person name="Emmerich C."/>
        </authorList>
    </citation>
    <scope>NUCLEOTIDE SEQUENCE</scope>
    <source>
        <strain evidence="2">ATCC30299</strain>
    </source>
</reference>
<evidence type="ECO:0000313" key="2">
    <source>
        <dbReference type="EMBL" id="CAG9317071.1"/>
    </source>
</evidence>
<keyword evidence="1" id="KW-0812">Transmembrane</keyword>
<feature type="transmembrane region" description="Helical" evidence="1">
    <location>
        <begin position="74"/>
        <end position="97"/>
    </location>
</feature>
<gene>
    <name evidence="2" type="ORF">BSTOLATCC_MIC17693</name>
</gene>
<organism evidence="2 3">
    <name type="scientific">Blepharisma stoltei</name>
    <dbReference type="NCBI Taxonomy" id="1481888"/>
    <lineage>
        <taxon>Eukaryota</taxon>
        <taxon>Sar</taxon>
        <taxon>Alveolata</taxon>
        <taxon>Ciliophora</taxon>
        <taxon>Postciliodesmatophora</taxon>
        <taxon>Heterotrichea</taxon>
        <taxon>Heterotrichida</taxon>
        <taxon>Blepharismidae</taxon>
        <taxon>Blepharisma</taxon>
    </lineage>
</organism>
<dbReference type="Proteomes" id="UP001162131">
    <property type="component" value="Unassembled WGS sequence"/>
</dbReference>
<evidence type="ECO:0000313" key="3">
    <source>
        <dbReference type="Proteomes" id="UP001162131"/>
    </source>
</evidence>
<feature type="transmembrane region" description="Helical" evidence="1">
    <location>
        <begin position="260"/>
        <end position="281"/>
    </location>
</feature>
<dbReference type="EMBL" id="CAJZBQ010000017">
    <property type="protein sequence ID" value="CAG9317071.1"/>
    <property type="molecule type" value="Genomic_DNA"/>
</dbReference>
<evidence type="ECO:0000256" key="1">
    <source>
        <dbReference type="SAM" id="Phobius"/>
    </source>
</evidence>
<proteinExistence type="predicted"/>
<comment type="caution">
    <text evidence="2">The sequence shown here is derived from an EMBL/GenBank/DDBJ whole genome shotgun (WGS) entry which is preliminary data.</text>
</comment>
<dbReference type="AlphaFoldDB" id="A0AAU9J0K3"/>